<dbReference type="Pfam" id="PF17820">
    <property type="entry name" value="PDZ_6"/>
    <property type="match status" value="1"/>
</dbReference>
<sequence length="476" mass="51991">MFIKGRYLILGLILALIVSSGATVVSLNATGHLAQSDSNSSVPNAVTKDEQFNKLLDTYNTLRQSYYQDVKDDTLLNGAIDGMVKSLDDPYSTYMSPTEAEDFHENISSSFEGIGAEIKEEDGKIVVDVPIKGAPAEKAGVKPNDRILSVDGKSLTGMKVTEAVTYIRGKKGSKAELVIERPGETGNLNITVVRDTIPVETVKAEMLEDGMGRITMSKFAETTGDEFDKALKSLKAQGMKGLVLDMRQNPGGLLDVCVKIANELIPDQKLILQVETRDGQKEVYKSKHGKADYPVVVLVDGGSASAAEILAGALKESGGYPLVGEKTFGKGTVQTTKSYDDGSNIKYTMAKWLTPNGNWIHKKGIEPDYAVKLPEYADLPYLDPDKELKPDTFSNEVKTAQVMLEALGYQPGRKDGFFDDQTKQAVVAFQKVENFESDGVIKGKTTTKMIELLQKKIQSNDTQLDKAKQVLRKMLP</sequence>
<feature type="domain" description="PDZ" evidence="6">
    <location>
        <begin position="114"/>
        <end position="168"/>
    </location>
</feature>
<dbReference type="SUPFAM" id="SSF52096">
    <property type="entry name" value="ClpP/crotonase"/>
    <property type="match status" value="1"/>
</dbReference>
<evidence type="ECO:0000256" key="2">
    <source>
        <dbReference type="ARBA" id="ARBA00022670"/>
    </source>
</evidence>
<dbReference type="Pfam" id="PF22694">
    <property type="entry name" value="CtpB_N-like"/>
    <property type="match status" value="1"/>
</dbReference>
<evidence type="ECO:0000259" key="6">
    <source>
        <dbReference type="PROSITE" id="PS50106"/>
    </source>
</evidence>
<dbReference type="NCBIfam" id="TIGR00225">
    <property type="entry name" value="prc"/>
    <property type="match status" value="1"/>
</dbReference>
<dbReference type="CDD" id="cd07560">
    <property type="entry name" value="Peptidase_S41_CPP"/>
    <property type="match status" value="1"/>
</dbReference>
<dbReference type="GO" id="GO:0007165">
    <property type="term" value="P:signal transduction"/>
    <property type="evidence" value="ECO:0007669"/>
    <property type="project" value="TreeGrafter"/>
</dbReference>
<dbReference type="InterPro" id="IPR005151">
    <property type="entry name" value="Tail-specific_protease"/>
</dbReference>
<dbReference type="InterPro" id="IPR055210">
    <property type="entry name" value="CtpA/B_N"/>
</dbReference>
<dbReference type="InterPro" id="IPR036034">
    <property type="entry name" value="PDZ_sf"/>
</dbReference>
<dbReference type="Gene3D" id="3.90.226.10">
    <property type="entry name" value="2-enoyl-CoA Hydratase, Chain A, domain 1"/>
    <property type="match status" value="1"/>
</dbReference>
<reference evidence="7 8" key="1">
    <citation type="submission" date="2018-05" db="EMBL/GenBank/DDBJ databases">
        <title>Genomic Encyclopedia of Type Strains, Phase IV (KMG-IV): sequencing the most valuable type-strain genomes for metagenomic binning, comparative biology and taxonomic classification.</title>
        <authorList>
            <person name="Goeker M."/>
        </authorList>
    </citation>
    <scope>NUCLEOTIDE SEQUENCE [LARGE SCALE GENOMIC DNA]</scope>
    <source>
        <strain evidence="7 8">DSM 18773</strain>
    </source>
</reference>
<dbReference type="InterPro" id="IPR004447">
    <property type="entry name" value="Peptidase_S41A"/>
</dbReference>
<evidence type="ECO:0000256" key="5">
    <source>
        <dbReference type="RuleBase" id="RU004404"/>
    </source>
</evidence>
<evidence type="ECO:0000256" key="4">
    <source>
        <dbReference type="ARBA" id="ARBA00022825"/>
    </source>
</evidence>
<dbReference type="FunFam" id="2.30.42.10:FF:000063">
    <property type="entry name" value="Peptidase, S41 family"/>
    <property type="match status" value="1"/>
</dbReference>
<dbReference type="InterPro" id="IPR036365">
    <property type="entry name" value="PGBD-like_sf"/>
</dbReference>
<dbReference type="SUPFAM" id="SSF47090">
    <property type="entry name" value="PGBD-like"/>
    <property type="match status" value="1"/>
</dbReference>
<dbReference type="SMART" id="SM00228">
    <property type="entry name" value="PDZ"/>
    <property type="match status" value="1"/>
</dbReference>
<keyword evidence="8" id="KW-1185">Reference proteome</keyword>
<dbReference type="PANTHER" id="PTHR32060">
    <property type="entry name" value="TAIL-SPECIFIC PROTEASE"/>
    <property type="match status" value="1"/>
</dbReference>
<dbReference type="CDD" id="cd06782">
    <property type="entry name" value="cpPDZ_CPP-like"/>
    <property type="match status" value="1"/>
</dbReference>
<gene>
    <name evidence="7" type="ORF">C7459_1087</name>
</gene>
<evidence type="ECO:0000256" key="3">
    <source>
        <dbReference type="ARBA" id="ARBA00022801"/>
    </source>
</evidence>
<keyword evidence="3 5" id="KW-0378">Hydrolase</keyword>
<dbReference type="PANTHER" id="PTHR32060:SF30">
    <property type="entry name" value="CARBOXY-TERMINAL PROCESSING PROTEASE CTPA"/>
    <property type="match status" value="1"/>
</dbReference>
<dbReference type="InterPro" id="IPR041489">
    <property type="entry name" value="PDZ_6"/>
</dbReference>
<dbReference type="InterPro" id="IPR001478">
    <property type="entry name" value="PDZ"/>
</dbReference>
<keyword evidence="2 5" id="KW-0645">Protease</keyword>
<dbReference type="GO" id="GO:0006508">
    <property type="term" value="P:proteolysis"/>
    <property type="evidence" value="ECO:0007669"/>
    <property type="project" value="UniProtKB-KW"/>
</dbReference>
<dbReference type="Proteomes" id="UP000245634">
    <property type="component" value="Unassembled WGS sequence"/>
</dbReference>
<name>A0A316D813_9BACL</name>
<proteinExistence type="inferred from homology"/>
<dbReference type="InterPro" id="IPR036366">
    <property type="entry name" value="PGBDSf"/>
</dbReference>
<dbReference type="Gene3D" id="2.30.42.10">
    <property type="match status" value="1"/>
</dbReference>
<keyword evidence="4 5" id="KW-0720">Serine protease</keyword>
<evidence type="ECO:0000256" key="1">
    <source>
        <dbReference type="ARBA" id="ARBA00009179"/>
    </source>
</evidence>
<dbReference type="GO" id="GO:0008236">
    <property type="term" value="F:serine-type peptidase activity"/>
    <property type="evidence" value="ECO:0007669"/>
    <property type="project" value="UniProtKB-KW"/>
</dbReference>
<dbReference type="GO" id="GO:0004175">
    <property type="term" value="F:endopeptidase activity"/>
    <property type="evidence" value="ECO:0007669"/>
    <property type="project" value="TreeGrafter"/>
</dbReference>
<dbReference type="AlphaFoldDB" id="A0A316D813"/>
<organism evidence="7 8">
    <name type="scientific">Tumebacillus permanentifrigoris</name>
    <dbReference type="NCBI Taxonomy" id="378543"/>
    <lineage>
        <taxon>Bacteria</taxon>
        <taxon>Bacillati</taxon>
        <taxon>Bacillota</taxon>
        <taxon>Bacilli</taxon>
        <taxon>Bacillales</taxon>
        <taxon>Alicyclobacillaceae</taxon>
        <taxon>Tumebacillus</taxon>
    </lineage>
</organism>
<dbReference type="EMBL" id="QGGL01000008">
    <property type="protein sequence ID" value="PWK12989.1"/>
    <property type="molecule type" value="Genomic_DNA"/>
</dbReference>
<dbReference type="Gene3D" id="1.10.101.10">
    <property type="entry name" value="PGBD-like superfamily/PGBD"/>
    <property type="match status" value="1"/>
</dbReference>
<evidence type="ECO:0000313" key="7">
    <source>
        <dbReference type="EMBL" id="PWK12989.1"/>
    </source>
</evidence>
<dbReference type="SMART" id="SM00245">
    <property type="entry name" value="TSPc"/>
    <property type="match status" value="1"/>
</dbReference>
<dbReference type="InterPro" id="IPR002477">
    <property type="entry name" value="Peptidoglycan-bd-like"/>
</dbReference>
<dbReference type="PROSITE" id="PS50106">
    <property type="entry name" value="PDZ"/>
    <property type="match status" value="1"/>
</dbReference>
<dbReference type="InterPro" id="IPR029045">
    <property type="entry name" value="ClpP/crotonase-like_dom_sf"/>
</dbReference>
<accession>A0A316D813</accession>
<protein>
    <submittedName>
        <fullName evidence="7">Carboxyl-terminal processing protease</fullName>
    </submittedName>
</protein>
<dbReference type="Gene3D" id="3.30.750.44">
    <property type="match status" value="1"/>
</dbReference>
<dbReference type="SUPFAM" id="SSF50156">
    <property type="entry name" value="PDZ domain-like"/>
    <property type="match status" value="1"/>
</dbReference>
<dbReference type="Pfam" id="PF03572">
    <property type="entry name" value="Peptidase_S41"/>
    <property type="match status" value="1"/>
</dbReference>
<dbReference type="GO" id="GO:0030288">
    <property type="term" value="C:outer membrane-bounded periplasmic space"/>
    <property type="evidence" value="ECO:0007669"/>
    <property type="project" value="TreeGrafter"/>
</dbReference>
<dbReference type="RefSeq" id="WP_109688878.1">
    <property type="nucleotide sequence ID" value="NZ_QGGL01000008.1"/>
</dbReference>
<comment type="caution">
    <text evidence="7">The sequence shown here is derived from an EMBL/GenBank/DDBJ whole genome shotgun (WGS) entry which is preliminary data.</text>
</comment>
<dbReference type="Pfam" id="PF01471">
    <property type="entry name" value="PG_binding_1"/>
    <property type="match status" value="1"/>
</dbReference>
<evidence type="ECO:0000313" key="8">
    <source>
        <dbReference type="Proteomes" id="UP000245634"/>
    </source>
</evidence>
<comment type="similarity">
    <text evidence="1 5">Belongs to the peptidase S41A family.</text>
</comment>
<dbReference type="OrthoDB" id="9812068at2"/>